<dbReference type="Gene3D" id="1.10.10.60">
    <property type="entry name" value="Homeodomain-like"/>
    <property type="match status" value="2"/>
</dbReference>
<dbReference type="InterPro" id="IPR018062">
    <property type="entry name" value="HTH_AraC-typ_CS"/>
</dbReference>
<comment type="caution">
    <text evidence="6">The sequence shown here is derived from an EMBL/GenBank/DDBJ whole genome shotgun (WGS) entry which is preliminary data.</text>
</comment>
<dbReference type="InterPro" id="IPR037923">
    <property type="entry name" value="HTH-like"/>
</dbReference>
<dbReference type="InterPro" id="IPR020449">
    <property type="entry name" value="Tscrpt_reg_AraC-type_HTH"/>
</dbReference>
<evidence type="ECO:0000313" key="6">
    <source>
        <dbReference type="EMBL" id="MBI4922436.1"/>
    </source>
</evidence>
<dbReference type="SMART" id="SM00342">
    <property type="entry name" value="HTH_ARAC"/>
    <property type="match status" value="1"/>
</dbReference>
<name>A0A933L4U0_9HYPH</name>
<evidence type="ECO:0000256" key="3">
    <source>
        <dbReference type="ARBA" id="ARBA00023159"/>
    </source>
</evidence>
<protein>
    <submittedName>
        <fullName evidence="6">Helix-turn-helix transcriptional regulator</fullName>
    </submittedName>
</protein>
<dbReference type="PANTHER" id="PTHR46796:SF6">
    <property type="entry name" value="ARAC SUBFAMILY"/>
    <property type="match status" value="1"/>
</dbReference>
<dbReference type="GO" id="GO:0003700">
    <property type="term" value="F:DNA-binding transcription factor activity"/>
    <property type="evidence" value="ECO:0007669"/>
    <property type="project" value="InterPro"/>
</dbReference>
<dbReference type="PRINTS" id="PR00032">
    <property type="entry name" value="HTHARAC"/>
</dbReference>
<keyword evidence="2" id="KW-0238">DNA-binding</keyword>
<dbReference type="InterPro" id="IPR003313">
    <property type="entry name" value="AraC-bd"/>
</dbReference>
<proteinExistence type="predicted"/>
<dbReference type="Proteomes" id="UP000782610">
    <property type="component" value="Unassembled WGS sequence"/>
</dbReference>
<gene>
    <name evidence="6" type="ORF">HY834_11860</name>
</gene>
<dbReference type="PROSITE" id="PS01124">
    <property type="entry name" value="HTH_ARAC_FAMILY_2"/>
    <property type="match status" value="1"/>
</dbReference>
<sequence length="287" mass="31230">MLSDLVDHGPVVRTLRRLRGPLELHCVATGAGYERRANETYNWEGSKRGAFAVIQHTIAGRGELDFAGTRHALRAGDTMLLTFPHANRYWLEPGQSWEYFWIGIQGAEGLRVARAILHAIGPVLRPSSAQIDRLADACLALATRELPVGDASAAAYAATMALCDAAFGDALPANAEHPLPVRRAETYVEENLAANLSVDRLARAAKLSRAHFVRLFSRSVGVSPSAYVFGQRMELAERLLLATDATVEAIARSCGFADGNYFAKAFRRANGQAPSAFRSTRLGRPTR</sequence>
<dbReference type="SUPFAM" id="SSF46689">
    <property type="entry name" value="Homeodomain-like"/>
    <property type="match status" value="2"/>
</dbReference>
<dbReference type="PROSITE" id="PS00041">
    <property type="entry name" value="HTH_ARAC_FAMILY_1"/>
    <property type="match status" value="1"/>
</dbReference>
<keyword evidence="4" id="KW-0804">Transcription</keyword>
<dbReference type="Pfam" id="PF02311">
    <property type="entry name" value="AraC_binding"/>
    <property type="match status" value="1"/>
</dbReference>
<dbReference type="InterPro" id="IPR018060">
    <property type="entry name" value="HTH_AraC"/>
</dbReference>
<evidence type="ECO:0000256" key="4">
    <source>
        <dbReference type="ARBA" id="ARBA00023163"/>
    </source>
</evidence>
<dbReference type="PANTHER" id="PTHR46796">
    <property type="entry name" value="HTH-TYPE TRANSCRIPTIONAL ACTIVATOR RHAS-RELATED"/>
    <property type="match status" value="1"/>
</dbReference>
<evidence type="ECO:0000256" key="1">
    <source>
        <dbReference type="ARBA" id="ARBA00023015"/>
    </source>
</evidence>
<dbReference type="Pfam" id="PF12833">
    <property type="entry name" value="HTH_18"/>
    <property type="match status" value="1"/>
</dbReference>
<organism evidence="6 7">
    <name type="scientific">Devosia nanyangense</name>
    <dbReference type="NCBI Taxonomy" id="1228055"/>
    <lineage>
        <taxon>Bacteria</taxon>
        <taxon>Pseudomonadati</taxon>
        <taxon>Pseudomonadota</taxon>
        <taxon>Alphaproteobacteria</taxon>
        <taxon>Hyphomicrobiales</taxon>
        <taxon>Devosiaceae</taxon>
        <taxon>Devosia</taxon>
    </lineage>
</organism>
<evidence type="ECO:0000313" key="7">
    <source>
        <dbReference type="Proteomes" id="UP000782610"/>
    </source>
</evidence>
<dbReference type="EMBL" id="JACRAF010000031">
    <property type="protein sequence ID" value="MBI4922436.1"/>
    <property type="molecule type" value="Genomic_DNA"/>
</dbReference>
<accession>A0A933L4U0</accession>
<dbReference type="InterPro" id="IPR050204">
    <property type="entry name" value="AraC_XylS_family_regulators"/>
</dbReference>
<evidence type="ECO:0000259" key="5">
    <source>
        <dbReference type="PROSITE" id="PS01124"/>
    </source>
</evidence>
<evidence type="ECO:0000256" key="2">
    <source>
        <dbReference type="ARBA" id="ARBA00023125"/>
    </source>
</evidence>
<keyword evidence="3" id="KW-0010">Activator</keyword>
<feature type="domain" description="HTH araC/xylS-type" evidence="5">
    <location>
        <begin position="182"/>
        <end position="280"/>
    </location>
</feature>
<reference evidence="6" key="1">
    <citation type="submission" date="2020-07" db="EMBL/GenBank/DDBJ databases">
        <title>Huge and variable diversity of episymbiotic CPR bacteria and DPANN archaea in groundwater ecosystems.</title>
        <authorList>
            <person name="He C.Y."/>
            <person name="Keren R."/>
            <person name="Whittaker M."/>
            <person name="Farag I.F."/>
            <person name="Doudna J."/>
            <person name="Cate J.H.D."/>
            <person name="Banfield J.F."/>
        </authorList>
    </citation>
    <scope>NUCLEOTIDE SEQUENCE</scope>
    <source>
        <strain evidence="6">NC_groundwater_1586_Pr3_B-0.1um_66_15</strain>
    </source>
</reference>
<dbReference type="SUPFAM" id="SSF51215">
    <property type="entry name" value="Regulatory protein AraC"/>
    <property type="match status" value="1"/>
</dbReference>
<dbReference type="InterPro" id="IPR009057">
    <property type="entry name" value="Homeodomain-like_sf"/>
</dbReference>
<dbReference type="GO" id="GO:0043565">
    <property type="term" value="F:sequence-specific DNA binding"/>
    <property type="evidence" value="ECO:0007669"/>
    <property type="project" value="InterPro"/>
</dbReference>
<dbReference type="AlphaFoldDB" id="A0A933L4U0"/>
<keyword evidence="1" id="KW-0805">Transcription regulation</keyword>